<keyword evidence="1" id="KW-0808">Transferase</keyword>
<dbReference type="CDD" id="cd04301">
    <property type="entry name" value="NAT_SF"/>
    <property type="match status" value="1"/>
</dbReference>
<organism evidence="3 4">
    <name type="scientific">Deinococcus roseus</name>
    <dbReference type="NCBI Taxonomy" id="392414"/>
    <lineage>
        <taxon>Bacteria</taxon>
        <taxon>Thermotogati</taxon>
        <taxon>Deinococcota</taxon>
        <taxon>Deinococci</taxon>
        <taxon>Deinococcales</taxon>
        <taxon>Deinococcaceae</taxon>
        <taxon>Deinococcus</taxon>
    </lineage>
</organism>
<feature type="domain" description="N-acetyltransferase" evidence="2">
    <location>
        <begin position="1"/>
        <end position="153"/>
    </location>
</feature>
<accession>A0ABQ2CYK2</accession>
<dbReference type="RefSeq" id="WP_189001961.1">
    <property type="nucleotide sequence ID" value="NZ_BMOD01000004.1"/>
</dbReference>
<evidence type="ECO:0000313" key="4">
    <source>
        <dbReference type="Proteomes" id="UP000632222"/>
    </source>
</evidence>
<comment type="caution">
    <text evidence="3">The sequence shown here is derived from an EMBL/GenBank/DDBJ whole genome shotgun (WGS) entry which is preliminary data.</text>
</comment>
<dbReference type="Pfam" id="PF00583">
    <property type="entry name" value="Acetyltransf_1"/>
    <property type="match status" value="1"/>
</dbReference>
<reference evidence="4" key="1">
    <citation type="journal article" date="2019" name="Int. J. Syst. Evol. Microbiol.">
        <title>The Global Catalogue of Microorganisms (GCM) 10K type strain sequencing project: providing services to taxonomists for standard genome sequencing and annotation.</title>
        <authorList>
            <consortium name="The Broad Institute Genomics Platform"/>
            <consortium name="The Broad Institute Genome Sequencing Center for Infectious Disease"/>
            <person name="Wu L."/>
            <person name="Ma J."/>
        </authorList>
    </citation>
    <scope>NUCLEOTIDE SEQUENCE [LARGE SCALE GENOMIC DNA]</scope>
    <source>
        <strain evidence="4">JCM 14370</strain>
    </source>
</reference>
<evidence type="ECO:0000313" key="3">
    <source>
        <dbReference type="EMBL" id="GGJ30068.1"/>
    </source>
</evidence>
<sequence>MEIRTFEPTDTQQVVQLILPIQTEEFGIPITLEDQPDLLDIPHFYQQQKGNFWVATAEGQVVGTLALLDIGNQQGALRKMFVHPDFRGKPHGSAQKLLDGLLDWARTQGLTEIFLGTTAKYLAAHRFYEKNGFVQIEPDALPAAFPRMQVDTRFYQIRV</sequence>
<evidence type="ECO:0000256" key="1">
    <source>
        <dbReference type="ARBA" id="ARBA00022679"/>
    </source>
</evidence>
<dbReference type="InterPro" id="IPR000182">
    <property type="entry name" value="GNAT_dom"/>
</dbReference>
<dbReference type="InterPro" id="IPR016181">
    <property type="entry name" value="Acyl_CoA_acyltransferase"/>
</dbReference>
<dbReference type="Gene3D" id="3.40.630.30">
    <property type="match status" value="1"/>
</dbReference>
<evidence type="ECO:0000259" key="2">
    <source>
        <dbReference type="PROSITE" id="PS51186"/>
    </source>
</evidence>
<dbReference type="SUPFAM" id="SSF55729">
    <property type="entry name" value="Acyl-CoA N-acyltransferases (Nat)"/>
    <property type="match status" value="1"/>
</dbReference>
<dbReference type="PANTHER" id="PTHR13947:SF37">
    <property type="entry name" value="LD18367P"/>
    <property type="match status" value="1"/>
</dbReference>
<gene>
    <name evidence="3" type="ORF">GCM10008938_15050</name>
</gene>
<proteinExistence type="predicted"/>
<dbReference type="PANTHER" id="PTHR13947">
    <property type="entry name" value="GNAT FAMILY N-ACETYLTRANSFERASE"/>
    <property type="match status" value="1"/>
</dbReference>
<dbReference type="Proteomes" id="UP000632222">
    <property type="component" value="Unassembled WGS sequence"/>
</dbReference>
<protein>
    <submittedName>
        <fullName evidence="3">N-acetyltransferase</fullName>
    </submittedName>
</protein>
<keyword evidence="4" id="KW-1185">Reference proteome</keyword>
<dbReference type="EMBL" id="BMOD01000004">
    <property type="protein sequence ID" value="GGJ30068.1"/>
    <property type="molecule type" value="Genomic_DNA"/>
</dbReference>
<dbReference type="PROSITE" id="PS51186">
    <property type="entry name" value="GNAT"/>
    <property type="match status" value="1"/>
</dbReference>
<name>A0ABQ2CYK2_9DEIO</name>
<dbReference type="InterPro" id="IPR050769">
    <property type="entry name" value="NAT_camello-type"/>
</dbReference>